<comment type="caution">
    <text evidence="1">The sequence shown here is derived from an EMBL/GenBank/DDBJ whole genome shotgun (WGS) entry which is preliminary data.</text>
</comment>
<name>A0AAD7C5B7_9AGAR</name>
<sequence>MSNLLEICEAALRLDGSSPEAERTADIIHLQLLLSQNSETETVIAFARSCVEKHPAVAYFYYAITMCISKQFHALTTAAKGLKCHITTEFIQQELHYHVTHLLYHTLTYILHGDRYDEPRLQTISVLINKAEDHASTFLKIASPDHPGVLEMTAVVTLLNLLMKGHTLTNEELKTVGSNLLAGAQSMADLSQLPKECMALTLILARMESQCAWQCWGPTMSRRHEPTSRNAAEATLNLPPLLAAPASDDHFTAWVERLEAKTPGEQVLEIMAVSIIGNKDTDLLSCINAGPAKIPARRSNDVRAV</sequence>
<reference evidence="1" key="1">
    <citation type="submission" date="2023-03" db="EMBL/GenBank/DDBJ databases">
        <title>Massive genome expansion in bonnet fungi (Mycena s.s.) driven by repeated elements and novel gene families across ecological guilds.</title>
        <authorList>
            <consortium name="Lawrence Berkeley National Laboratory"/>
            <person name="Harder C.B."/>
            <person name="Miyauchi S."/>
            <person name="Viragh M."/>
            <person name="Kuo A."/>
            <person name="Thoen E."/>
            <person name="Andreopoulos B."/>
            <person name="Lu D."/>
            <person name="Skrede I."/>
            <person name="Drula E."/>
            <person name="Henrissat B."/>
            <person name="Morin E."/>
            <person name="Kohler A."/>
            <person name="Barry K."/>
            <person name="LaButti K."/>
            <person name="Morin E."/>
            <person name="Salamov A."/>
            <person name="Lipzen A."/>
            <person name="Mereny Z."/>
            <person name="Hegedus B."/>
            <person name="Baldrian P."/>
            <person name="Stursova M."/>
            <person name="Weitz H."/>
            <person name="Taylor A."/>
            <person name="Grigoriev I.V."/>
            <person name="Nagy L.G."/>
            <person name="Martin F."/>
            <person name="Kauserud H."/>
        </authorList>
    </citation>
    <scope>NUCLEOTIDE SEQUENCE</scope>
    <source>
        <strain evidence="1">9284</strain>
    </source>
</reference>
<dbReference type="AlphaFoldDB" id="A0AAD7C5B7"/>
<organism evidence="1 2">
    <name type="scientific">Roridomyces roridus</name>
    <dbReference type="NCBI Taxonomy" id="1738132"/>
    <lineage>
        <taxon>Eukaryota</taxon>
        <taxon>Fungi</taxon>
        <taxon>Dikarya</taxon>
        <taxon>Basidiomycota</taxon>
        <taxon>Agaricomycotina</taxon>
        <taxon>Agaricomycetes</taxon>
        <taxon>Agaricomycetidae</taxon>
        <taxon>Agaricales</taxon>
        <taxon>Marasmiineae</taxon>
        <taxon>Mycenaceae</taxon>
        <taxon>Roridomyces</taxon>
    </lineage>
</organism>
<gene>
    <name evidence="1" type="ORF">FB45DRAFT_902239</name>
</gene>
<evidence type="ECO:0000313" key="1">
    <source>
        <dbReference type="EMBL" id="KAJ7638200.1"/>
    </source>
</evidence>
<protein>
    <submittedName>
        <fullName evidence="1">Uncharacterized protein</fullName>
    </submittedName>
</protein>
<accession>A0AAD7C5B7</accession>
<dbReference type="EMBL" id="JARKIF010000005">
    <property type="protein sequence ID" value="KAJ7638200.1"/>
    <property type="molecule type" value="Genomic_DNA"/>
</dbReference>
<proteinExistence type="predicted"/>
<keyword evidence="2" id="KW-1185">Reference proteome</keyword>
<evidence type="ECO:0000313" key="2">
    <source>
        <dbReference type="Proteomes" id="UP001221142"/>
    </source>
</evidence>
<dbReference type="Proteomes" id="UP001221142">
    <property type="component" value="Unassembled WGS sequence"/>
</dbReference>